<organism evidence="2">
    <name type="scientific">Tetraselmis sp. GSL018</name>
    <dbReference type="NCBI Taxonomy" id="582737"/>
    <lineage>
        <taxon>Eukaryota</taxon>
        <taxon>Viridiplantae</taxon>
        <taxon>Chlorophyta</taxon>
        <taxon>core chlorophytes</taxon>
        <taxon>Chlorodendrophyceae</taxon>
        <taxon>Chlorodendrales</taxon>
        <taxon>Chlorodendraceae</taxon>
        <taxon>Tetraselmis</taxon>
    </lineage>
</organism>
<evidence type="ECO:0000313" key="2">
    <source>
        <dbReference type="EMBL" id="JAC81094.1"/>
    </source>
</evidence>
<dbReference type="EMBL" id="GBEZ01004097">
    <property type="protein sequence ID" value="JAC81094.1"/>
    <property type="molecule type" value="Transcribed_RNA"/>
</dbReference>
<feature type="region of interest" description="Disordered" evidence="1">
    <location>
        <begin position="54"/>
        <end position="98"/>
    </location>
</feature>
<feature type="compositionally biased region" description="Low complexity" evidence="1">
    <location>
        <begin position="119"/>
        <end position="138"/>
    </location>
</feature>
<proteinExistence type="predicted"/>
<dbReference type="AlphaFoldDB" id="A0A061SDI9"/>
<protein>
    <submittedName>
        <fullName evidence="2">Uncharacterized protein</fullName>
    </submittedName>
</protein>
<feature type="region of interest" description="Disordered" evidence="1">
    <location>
        <begin position="119"/>
        <end position="156"/>
    </location>
</feature>
<sequence length="156" mass="16340">MAIGGNLSATIACENAEAPPKWIGGWQGRGALSRGGGRSGWLLSGAAGYGRPMLKPEAPGGFTRAVTTRNPELRRGGSRQAGRGAPQFTRGDSGGKRHSLRAPQLYIQTLGQSSVEQHPLLSSLTGPGLLGSIPPNTHTRTHTHTHTHTHTADAVR</sequence>
<feature type="compositionally biased region" description="Basic residues" evidence="1">
    <location>
        <begin position="139"/>
        <end position="149"/>
    </location>
</feature>
<name>A0A061SDI9_9CHLO</name>
<gene>
    <name evidence="2" type="ORF">TSPGSL018_8702</name>
</gene>
<evidence type="ECO:0000256" key="1">
    <source>
        <dbReference type="SAM" id="MobiDB-lite"/>
    </source>
</evidence>
<reference evidence="2" key="1">
    <citation type="submission" date="2014-05" db="EMBL/GenBank/DDBJ databases">
        <title>The transcriptome of the halophilic microalga Tetraselmis sp. GSL018 isolated from the Great Salt Lake, Utah.</title>
        <authorList>
            <person name="Jinkerson R.E."/>
            <person name="D'Adamo S."/>
            <person name="Posewitz M.C."/>
        </authorList>
    </citation>
    <scope>NUCLEOTIDE SEQUENCE</scope>
    <source>
        <strain evidence="2">GSL018</strain>
    </source>
</reference>
<accession>A0A061SDI9</accession>